<dbReference type="Gene3D" id="2.60.40.4150">
    <property type="entry name" value="Type VI secretion system, lipoprotein SciN"/>
    <property type="match status" value="1"/>
</dbReference>
<name>A0A3B0WWW7_9ZZZZ</name>
<dbReference type="Pfam" id="PF12790">
    <property type="entry name" value="T6SS-SciN"/>
    <property type="match status" value="1"/>
</dbReference>
<dbReference type="NCBIfam" id="TIGR03352">
    <property type="entry name" value="VI_chp_3"/>
    <property type="match status" value="1"/>
</dbReference>
<evidence type="ECO:0000313" key="1">
    <source>
        <dbReference type="EMBL" id="VAW56783.1"/>
    </source>
</evidence>
<dbReference type="PROSITE" id="PS51257">
    <property type="entry name" value="PROKAR_LIPOPROTEIN"/>
    <property type="match status" value="1"/>
</dbReference>
<dbReference type="InterPro" id="IPR038706">
    <property type="entry name" value="Type_VI_SciN-like_sf"/>
</dbReference>
<proteinExistence type="predicted"/>
<organism evidence="1">
    <name type="scientific">hydrothermal vent metagenome</name>
    <dbReference type="NCBI Taxonomy" id="652676"/>
    <lineage>
        <taxon>unclassified sequences</taxon>
        <taxon>metagenomes</taxon>
        <taxon>ecological metagenomes</taxon>
    </lineage>
</organism>
<dbReference type="PANTHER" id="PTHR37625">
    <property type="entry name" value="OUTER MEMBRANE LIPOPROTEIN-RELATED"/>
    <property type="match status" value="1"/>
</dbReference>
<dbReference type="InterPro" id="IPR017734">
    <property type="entry name" value="T6SS_SciN"/>
</dbReference>
<protein>
    <recommendedName>
        <fullName evidence="2">Type VI secretion lipoprotein/VasD</fullName>
    </recommendedName>
</protein>
<evidence type="ECO:0008006" key="2">
    <source>
        <dbReference type="Google" id="ProtNLM"/>
    </source>
</evidence>
<gene>
    <name evidence="1" type="ORF">MNBD_GAMMA07-1777</name>
</gene>
<dbReference type="EMBL" id="UOFF01000277">
    <property type="protein sequence ID" value="VAW56783.1"/>
    <property type="molecule type" value="Genomic_DNA"/>
</dbReference>
<sequence length="216" mass="24013">MNKLQCFKAAILTMLIVGISACQSMSGTVGVYLDLDTDLQIDFEVDADINPDELGVASPLFIRMYELKSRKMVQKADFLELYERDKEMLGADFISVHNLKHFEPGENRTEHFVLAKNANYVVLYAEFLAFKDSKYKLIIPVVANNVFRNSVVIRVSGNTLIFDKIKSDDFNDNENGLDRASGNDSSDDGFMSTAEKVAGDAEKSAATVGKVKGLFE</sequence>
<accession>A0A3B0WWW7</accession>
<dbReference type="PANTHER" id="PTHR37625:SF4">
    <property type="entry name" value="OUTER MEMBRANE LIPOPROTEIN"/>
    <property type="match status" value="1"/>
</dbReference>
<reference evidence="1" key="1">
    <citation type="submission" date="2018-06" db="EMBL/GenBank/DDBJ databases">
        <authorList>
            <person name="Zhirakovskaya E."/>
        </authorList>
    </citation>
    <scope>NUCLEOTIDE SEQUENCE</scope>
</reference>
<dbReference type="AlphaFoldDB" id="A0A3B0WWW7"/>